<dbReference type="WBParaSite" id="PS1159_v2.g22217.t1">
    <property type="protein sequence ID" value="PS1159_v2.g22217.t1"/>
    <property type="gene ID" value="PS1159_v2.g22217"/>
</dbReference>
<protein>
    <submittedName>
        <fullName evidence="2">Uncharacterized protein</fullName>
    </submittedName>
</protein>
<dbReference type="Proteomes" id="UP000887580">
    <property type="component" value="Unplaced"/>
</dbReference>
<sequence>MAHVNGESDTMMPSFEVPEWVKNAKQGDIFEVNNEFMVYIGDMGTKSYVLHTILENIKPSKSPSLIEQYITGYSKTEYIPFSSSTHNTQPRDKMQQIKVIQSDVENVNLENGRIFKYSDINFSANSHESIVDRALFKYMNPEASPHFQNSQDWVFWCRFGKDMLAKEIKIPSRLHMIFASGGI</sequence>
<evidence type="ECO:0000313" key="2">
    <source>
        <dbReference type="WBParaSite" id="PS1159_v2.g22217.t1"/>
    </source>
</evidence>
<proteinExistence type="predicted"/>
<evidence type="ECO:0000313" key="1">
    <source>
        <dbReference type="Proteomes" id="UP000887580"/>
    </source>
</evidence>
<organism evidence="1 2">
    <name type="scientific">Panagrolaimus sp. PS1159</name>
    <dbReference type="NCBI Taxonomy" id="55785"/>
    <lineage>
        <taxon>Eukaryota</taxon>
        <taxon>Metazoa</taxon>
        <taxon>Ecdysozoa</taxon>
        <taxon>Nematoda</taxon>
        <taxon>Chromadorea</taxon>
        <taxon>Rhabditida</taxon>
        <taxon>Tylenchina</taxon>
        <taxon>Panagrolaimomorpha</taxon>
        <taxon>Panagrolaimoidea</taxon>
        <taxon>Panagrolaimidae</taxon>
        <taxon>Panagrolaimus</taxon>
    </lineage>
</organism>
<reference evidence="2" key="1">
    <citation type="submission" date="2022-11" db="UniProtKB">
        <authorList>
            <consortium name="WormBaseParasite"/>
        </authorList>
    </citation>
    <scope>IDENTIFICATION</scope>
</reference>
<name>A0AC35FZ19_9BILA</name>
<accession>A0AC35FZ19</accession>